<protein>
    <submittedName>
        <fullName evidence="1">Uncharacterized protein</fullName>
    </submittedName>
</protein>
<reference evidence="1 2" key="1">
    <citation type="submission" date="2017-12" db="EMBL/GenBank/DDBJ databases">
        <title>Genomes of bacteria within cyanobacterial aggregates.</title>
        <authorList>
            <person name="Cai H."/>
        </authorList>
    </citation>
    <scope>NUCLEOTIDE SEQUENCE [LARGE SCALE GENOMIC DNA]</scope>
    <source>
        <strain evidence="1 2">TH16</strain>
    </source>
</reference>
<dbReference type="Gene3D" id="1.10.260.40">
    <property type="entry name" value="lambda repressor-like DNA-binding domains"/>
    <property type="match status" value="1"/>
</dbReference>
<sequence>MTMGADKDSLTILGKLRRARAEAGRSQKEVAALIGVSERTVHSWESAHTAPDLEQLCRWARVLDLCAVLSPVEPAKAGGQAT</sequence>
<dbReference type="SUPFAM" id="SSF47413">
    <property type="entry name" value="lambda repressor-like DNA-binding domains"/>
    <property type="match status" value="1"/>
</dbReference>
<gene>
    <name evidence="1" type="ORF">C0V82_16210</name>
</gene>
<keyword evidence="2" id="KW-1185">Reference proteome</keyword>
<dbReference type="GO" id="GO:0003677">
    <property type="term" value="F:DNA binding"/>
    <property type="evidence" value="ECO:0007669"/>
    <property type="project" value="InterPro"/>
</dbReference>
<proteinExistence type="predicted"/>
<dbReference type="SMART" id="SM00530">
    <property type="entry name" value="HTH_XRE"/>
    <property type="match status" value="1"/>
</dbReference>
<name>A0A2K9NG23_9PROT</name>
<dbReference type="Proteomes" id="UP000234752">
    <property type="component" value="Chromosome eg_2"/>
</dbReference>
<dbReference type="InterPro" id="IPR001387">
    <property type="entry name" value="Cro/C1-type_HTH"/>
</dbReference>
<organism evidence="1 2">
    <name type="scientific">Niveispirillum cyanobacteriorum</name>
    <dbReference type="NCBI Taxonomy" id="1612173"/>
    <lineage>
        <taxon>Bacteria</taxon>
        <taxon>Pseudomonadati</taxon>
        <taxon>Pseudomonadota</taxon>
        <taxon>Alphaproteobacteria</taxon>
        <taxon>Rhodospirillales</taxon>
        <taxon>Azospirillaceae</taxon>
        <taxon>Niveispirillum</taxon>
    </lineage>
</organism>
<accession>A0A2K9NG23</accession>
<evidence type="ECO:0000313" key="2">
    <source>
        <dbReference type="Proteomes" id="UP000234752"/>
    </source>
</evidence>
<dbReference type="EMBL" id="CP025612">
    <property type="protein sequence ID" value="AUN31972.1"/>
    <property type="molecule type" value="Genomic_DNA"/>
</dbReference>
<dbReference type="PROSITE" id="PS50943">
    <property type="entry name" value="HTH_CROC1"/>
    <property type="match status" value="1"/>
</dbReference>
<dbReference type="Pfam" id="PF01381">
    <property type="entry name" value="HTH_3"/>
    <property type="match status" value="1"/>
</dbReference>
<dbReference type="InterPro" id="IPR010982">
    <property type="entry name" value="Lambda_DNA-bd_dom_sf"/>
</dbReference>
<dbReference type="AlphaFoldDB" id="A0A2K9NG23"/>
<evidence type="ECO:0000313" key="1">
    <source>
        <dbReference type="EMBL" id="AUN31972.1"/>
    </source>
</evidence>
<dbReference type="CDD" id="cd00093">
    <property type="entry name" value="HTH_XRE"/>
    <property type="match status" value="1"/>
</dbReference>
<dbReference type="KEGG" id="ncb:C0V82_16210"/>